<organism evidence="1 2">
    <name type="scientific">Scophthalmus maximus</name>
    <name type="common">Turbot</name>
    <name type="synonym">Psetta maxima</name>
    <dbReference type="NCBI Taxonomy" id="52904"/>
    <lineage>
        <taxon>Eukaryota</taxon>
        <taxon>Metazoa</taxon>
        <taxon>Chordata</taxon>
        <taxon>Craniata</taxon>
        <taxon>Vertebrata</taxon>
        <taxon>Euteleostomi</taxon>
        <taxon>Actinopterygii</taxon>
        <taxon>Neopterygii</taxon>
        <taxon>Teleostei</taxon>
        <taxon>Neoteleostei</taxon>
        <taxon>Acanthomorphata</taxon>
        <taxon>Carangaria</taxon>
        <taxon>Pleuronectiformes</taxon>
        <taxon>Pleuronectoidei</taxon>
        <taxon>Scophthalmidae</taxon>
        <taxon>Scophthalmus</taxon>
    </lineage>
</organism>
<proteinExistence type="predicted"/>
<reference evidence="1 2" key="1">
    <citation type="submission" date="2017-12" db="EMBL/GenBank/DDBJ databases">
        <title>Integrating genomic resources of turbot (Scophthalmus maximus) in depth evaluation of genetic and physical mapping variation across individuals.</title>
        <authorList>
            <person name="Martinez P."/>
        </authorList>
    </citation>
    <scope>NUCLEOTIDE SEQUENCE [LARGE SCALE GENOMIC DNA]</scope>
</reference>
<sequence length="65" mass="7165">MASSRDGEWDILDTKASRIMALQLALHLQTLLIDPSPAEQTAALDVTLSPSPWPSWLLQGPRQIL</sequence>
<name>A0A2U9BD44_SCOMX</name>
<dbReference type="EMBL" id="CP026247">
    <property type="protein sequence ID" value="AWP01895.1"/>
    <property type="molecule type" value="Genomic_DNA"/>
</dbReference>
<evidence type="ECO:0000313" key="2">
    <source>
        <dbReference type="Proteomes" id="UP000246464"/>
    </source>
</evidence>
<protein>
    <submittedName>
        <fullName evidence="1">Uncharacterized protein</fullName>
    </submittedName>
</protein>
<keyword evidence="2" id="KW-1185">Reference proteome</keyword>
<dbReference type="AlphaFoldDB" id="A0A2U9BD44"/>
<evidence type="ECO:0000313" key="1">
    <source>
        <dbReference type="EMBL" id="AWP01895.1"/>
    </source>
</evidence>
<accession>A0A2U9BD44</accession>
<gene>
    <name evidence="1" type="ORF">SMAX5B_013185</name>
</gene>
<dbReference type="Proteomes" id="UP000246464">
    <property type="component" value="Chromosome 5"/>
</dbReference>